<accession>A0A8K0GCJ1</accession>
<feature type="coiled-coil region" evidence="1">
    <location>
        <begin position="416"/>
        <end position="468"/>
    </location>
</feature>
<feature type="region of interest" description="Disordered" evidence="2">
    <location>
        <begin position="288"/>
        <end position="308"/>
    </location>
</feature>
<keyword evidence="5" id="KW-1185">Reference proteome</keyword>
<dbReference type="Pfam" id="PF14846">
    <property type="entry name" value="DUF4485"/>
    <property type="match status" value="1"/>
</dbReference>
<evidence type="ECO:0000259" key="3">
    <source>
        <dbReference type="Pfam" id="PF14846"/>
    </source>
</evidence>
<name>A0A8K0GCJ1_IGNLU</name>
<organism evidence="4 5">
    <name type="scientific">Ignelater luminosus</name>
    <name type="common">Cucubano</name>
    <name type="synonym">Pyrophorus luminosus</name>
    <dbReference type="NCBI Taxonomy" id="2038154"/>
    <lineage>
        <taxon>Eukaryota</taxon>
        <taxon>Metazoa</taxon>
        <taxon>Ecdysozoa</taxon>
        <taxon>Arthropoda</taxon>
        <taxon>Hexapoda</taxon>
        <taxon>Insecta</taxon>
        <taxon>Pterygota</taxon>
        <taxon>Neoptera</taxon>
        <taxon>Endopterygota</taxon>
        <taxon>Coleoptera</taxon>
        <taxon>Polyphaga</taxon>
        <taxon>Elateriformia</taxon>
        <taxon>Elateroidea</taxon>
        <taxon>Elateridae</taxon>
        <taxon>Agrypninae</taxon>
        <taxon>Pyrophorini</taxon>
        <taxon>Ignelater</taxon>
    </lineage>
</organism>
<evidence type="ECO:0000256" key="1">
    <source>
        <dbReference type="SAM" id="Coils"/>
    </source>
</evidence>
<dbReference type="AlphaFoldDB" id="A0A8K0GCJ1"/>
<proteinExistence type="predicted"/>
<evidence type="ECO:0000313" key="5">
    <source>
        <dbReference type="Proteomes" id="UP000801492"/>
    </source>
</evidence>
<feature type="domain" description="DUF4485" evidence="3">
    <location>
        <begin position="14"/>
        <end position="92"/>
    </location>
</feature>
<keyword evidence="1" id="KW-0175">Coiled coil</keyword>
<dbReference type="EMBL" id="VTPC01008088">
    <property type="protein sequence ID" value="KAF2893308.1"/>
    <property type="molecule type" value="Genomic_DNA"/>
</dbReference>
<evidence type="ECO:0000313" key="4">
    <source>
        <dbReference type="EMBL" id="KAF2893308.1"/>
    </source>
</evidence>
<sequence>MDSKSDDEDIDKKLDVEFRRILRIIKIYIPCIMNLNYLTSYRVWLEKLSEIDSSEKEERNRYLLELCRQIQDGILEVPFTQPPLRGPLPPFEDVLRINKLSGEQPYLIPEVSPVKQSANENVKQKEVNFIQKAVLNKEKQNQGQIQVENYFRDVSKNNDLSRYENNIKKQSKAAMVNNPSIVQRPRTSHKKRTQNTVIKTDTVINDSFRFPETSKVVVHETEEIYLSNSTKNQQRYPTNNTYLQRQQQQNASYYEQQPEQFQNVVYYEAHEPESLYLPIPEATKNSKPQKILKSMRQQHNQDQEDDSSWYDLSEISKTVSKLESGDSARSFECPERETVTRNKIHKACDNKISDLMNIITELKNHHLNLTAKAEMVVRNLSEEIKLLKHKVQKFGDMKMANNKPLNDTSLQWQAAVDTLNKRLFDAHIQNKELTNEIGELKQKLDEFNVQKQQELAVVRQRLSELYNKEIDMLKQSYVRHIVDIENKFTNILIEKEDIFNEKLNDLKEVYDRKISDASKGIFS</sequence>
<reference evidence="4" key="1">
    <citation type="submission" date="2019-08" db="EMBL/GenBank/DDBJ databases">
        <title>The genome of the North American firefly Photinus pyralis.</title>
        <authorList>
            <consortium name="Photinus pyralis genome working group"/>
            <person name="Fallon T.R."/>
            <person name="Sander Lower S.E."/>
            <person name="Weng J.-K."/>
        </authorList>
    </citation>
    <scope>NUCLEOTIDE SEQUENCE</scope>
    <source>
        <strain evidence="4">TRF0915ILg1</strain>
        <tissue evidence="4">Whole body</tissue>
    </source>
</reference>
<gene>
    <name evidence="4" type="ORF">ILUMI_12864</name>
</gene>
<dbReference type="OrthoDB" id="78101at2759"/>
<dbReference type="InterPro" id="IPR027831">
    <property type="entry name" value="DUF4485"/>
</dbReference>
<dbReference type="Proteomes" id="UP000801492">
    <property type="component" value="Unassembled WGS sequence"/>
</dbReference>
<protein>
    <recommendedName>
        <fullName evidence="3">DUF4485 domain-containing protein</fullName>
    </recommendedName>
</protein>
<evidence type="ECO:0000256" key="2">
    <source>
        <dbReference type="SAM" id="MobiDB-lite"/>
    </source>
</evidence>
<comment type="caution">
    <text evidence="4">The sequence shown here is derived from an EMBL/GenBank/DDBJ whole genome shotgun (WGS) entry which is preliminary data.</text>
</comment>